<dbReference type="InterPro" id="IPR041698">
    <property type="entry name" value="Methyltransf_25"/>
</dbReference>
<proteinExistence type="predicted"/>
<dbReference type="GO" id="GO:0008168">
    <property type="term" value="F:methyltransferase activity"/>
    <property type="evidence" value="ECO:0007669"/>
    <property type="project" value="UniProtKB-KW"/>
</dbReference>
<dbReference type="GO" id="GO:0032259">
    <property type="term" value="P:methylation"/>
    <property type="evidence" value="ECO:0007669"/>
    <property type="project" value="UniProtKB-KW"/>
</dbReference>
<evidence type="ECO:0000259" key="2">
    <source>
        <dbReference type="Pfam" id="PF13649"/>
    </source>
</evidence>
<keyword evidence="3" id="KW-0489">Methyltransferase</keyword>
<feature type="domain" description="Methyltransferase" evidence="2">
    <location>
        <begin position="64"/>
        <end position="151"/>
    </location>
</feature>
<keyword evidence="4" id="KW-1185">Reference proteome</keyword>
<dbReference type="Pfam" id="PF13649">
    <property type="entry name" value="Methyltransf_25"/>
    <property type="match status" value="1"/>
</dbReference>
<dbReference type="InterPro" id="IPR029063">
    <property type="entry name" value="SAM-dependent_MTases_sf"/>
</dbReference>
<dbReference type="RefSeq" id="WP_224193229.1">
    <property type="nucleotide sequence ID" value="NZ_JAIRAU010000027.1"/>
</dbReference>
<dbReference type="SUPFAM" id="SSF53335">
    <property type="entry name" value="S-adenosyl-L-methionine-dependent methyltransferases"/>
    <property type="match status" value="1"/>
</dbReference>
<dbReference type="CDD" id="cd02440">
    <property type="entry name" value="AdoMet_MTases"/>
    <property type="match status" value="1"/>
</dbReference>
<keyword evidence="1" id="KW-0808">Transferase</keyword>
<evidence type="ECO:0000313" key="3">
    <source>
        <dbReference type="EMBL" id="MBZ5711466.1"/>
    </source>
</evidence>
<dbReference type="Proteomes" id="UP001139031">
    <property type="component" value="Unassembled WGS sequence"/>
</dbReference>
<organism evidence="3 4">
    <name type="scientific">Nannocystis pusilla</name>
    <dbReference type="NCBI Taxonomy" id="889268"/>
    <lineage>
        <taxon>Bacteria</taxon>
        <taxon>Pseudomonadati</taxon>
        <taxon>Myxococcota</taxon>
        <taxon>Polyangia</taxon>
        <taxon>Nannocystales</taxon>
        <taxon>Nannocystaceae</taxon>
        <taxon>Nannocystis</taxon>
    </lineage>
</organism>
<reference evidence="3" key="1">
    <citation type="submission" date="2021-08" db="EMBL/GenBank/DDBJ databases">
        <authorList>
            <person name="Stevens D.C."/>
        </authorList>
    </citation>
    <scope>NUCLEOTIDE SEQUENCE</scope>
    <source>
        <strain evidence="3">DSM 53165</strain>
    </source>
</reference>
<accession>A0ABS7TTT7</accession>
<name>A0ABS7TTT7_9BACT</name>
<protein>
    <submittedName>
        <fullName evidence="3">Class I SAM-dependent methyltransferase</fullName>
    </submittedName>
</protein>
<gene>
    <name evidence="3" type="ORF">K7C98_19680</name>
</gene>
<dbReference type="PANTHER" id="PTHR43861">
    <property type="entry name" value="TRANS-ACONITATE 2-METHYLTRANSFERASE-RELATED"/>
    <property type="match status" value="1"/>
</dbReference>
<evidence type="ECO:0000256" key="1">
    <source>
        <dbReference type="ARBA" id="ARBA00022679"/>
    </source>
</evidence>
<sequence>MSASTDSTARTRDFFHGYAGRFDAIYGNEHTPWNALVNRFFRASMRLRFERTLAGCEPVEGASVLDIGCGPGHYAVELARRGAGRVVGIDFADNMIARAREHGAGAGVADRCEFLVGDVDRWQPDSPFDYVVVMGFMDYVADPAALVRKIVGFTRRRAFFSFPAAGGLLAWQRRLRYRNRCPLYLYTPARLRALLQSVPGAGFAIEPIARDYFVTVTPISA</sequence>
<comment type="caution">
    <text evidence="3">The sequence shown here is derived from an EMBL/GenBank/DDBJ whole genome shotgun (WGS) entry which is preliminary data.</text>
</comment>
<evidence type="ECO:0000313" key="4">
    <source>
        <dbReference type="Proteomes" id="UP001139031"/>
    </source>
</evidence>
<dbReference type="Gene3D" id="3.40.50.150">
    <property type="entry name" value="Vaccinia Virus protein VP39"/>
    <property type="match status" value="1"/>
</dbReference>
<dbReference type="EMBL" id="JAIRAU010000027">
    <property type="protein sequence ID" value="MBZ5711466.1"/>
    <property type="molecule type" value="Genomic_DNA"/>
</dbReference>